<comment type="caution">
    <text evidence="3">The sequence shown here is derived from an EMBL/GenBank/DDBJ whole genome shotgun (WGS) entry which is preliminary data.</text>
</comment>
<name>A0ABQ8FE91_9FUNG</name>
<protein>
    <submittedName>
        <fullName evidence="3">Uncharacterized protein</fullName>
    </submittedName>
</protein>
<dbReference type="EMBL" id="JAFCIX010000312">
    <property type="protein sequence ID" value="KAH6595168.1"/>
    <property type="molecule type" value="Genomic_DNA"/>
</dbReference>
<organism evidence="3 4">
    <name type="scientific">Batrachochytrium salamandrivorans</name>
    <dbReference type="NCBI Taxonomy" id="1357716"/>
    <lineage>
        <taxon>Eukaryota</taxon>
        <taxon>Fungi</taxon>
        <taxon>Fungi incertae sedis</taxon>
        <taxon>Chytridiomycota</taxon>
        <taxon>Chytridiomycota incertae sedis</taxon>
        <taxon>Chytridiomycetes</taxon>
        <taxon>Rhizophydiales</taxon>
        <taxon>Rhizophydiales incertae sedis</taxon>
        <taxon>Batrachochytrium</taxon>
    </lineage>
</organism>
<feature type="compositionally biased region" description="Low complexity" evidence="1">
    <location>
        <begin position="69"/>
        <end position="89"/>
    </location>
</feature>
<evidence type="ECO:0000256" key="2">
    <source>
        <dbReference type="SAM" id="SignalP"/>
    </source>
</evidence>
<feature type="chain" id="PRO_5046890540" evidence="2">
    <location>
        <begin position="19"/>
        <end position="350"/>
    </location>
</feature>
<feature type="region of interest" description="Disordered" evidence="1">
    <location>
        <begin position="61"/>
        <end position="177"/>
    </location>
</feature>
<evidence type="ECO:0000256" key="1">
    <source>
        <dbReference type="SAM" id="MobiDB-lite"/>
    </source>
</evidence>
<reference evidence="3 4" key="1">
    <citation type="submission" date="2021-02" db="EMBL/GenBank/DDBJ databases">
        <title>Variation within the Batrachochytrium salamandrivorans European outbreak.</title>
        <authorList>
            <person name="Kelly M."/>
            <person name="Pasmans F."/>
            <person name="Shea T.P."/>
            <person name="Munoz J.F."/>
            <person name="Carranza S."/>
            <person name="Cuomo C.A."/>
            <person name="Martel A."/>
        </authorList>
    </citation>
    <scope>NUCLEOTIDE SEQUENCE [LARGE SCALE GENOMIC DNA]</scope>
    <source>
        <strain evidence="3 4">AMFP18/2</strain>
    </source>
</reference>
<evidence type="ECO:0000313" key="3">
    <source>
        <dbReference type="EMBL" id="KAH6595168.1"/>
    </source>
</evidence>
<evidence type="ECO:0000313" key="4">
    <source>
        <dbReference type="Proteomes" id="UP001648503"/>
    </source>
</evidence>
<sequence>MQFFHLFSLVVVASYAAARPQPAGLSEKYSNNADTNLVSILSARSYQPGLNSYKELATSTLLKRRDNSEGSAEVDSGSDSSPSPDTTPNDSEESSEVDNGSGSSPSPDTTPNDSEGSSEVDSGSGSSPSPDTTPNDSEGSSGENSGSDSSPSPDTTPNDSEGSSGENTSTIDNVGDGIAGFYENGDKAGQMLRGDAGDLLTKYLRRASYVNAAIRNWVNNFLPGIFVLIKSSLSEKRYSKALSNFINTYNQSKVEFREGLDGILDATSNIADDVGSATENLQTINQSFESTFYNRIGVFWLLKLQLIKFKAGRTLDGHLATIIKSVEGFYEDQNMIYAEIMEKLETAPSQ</sequence>
<keyword evidence="4" id="KW-1185">Reference proteome</keyword>
<feature type="compositionally biased region" description="Low complexity" evidence="1">
    <location>
        <begin position="98"/>
        <end position="161"/>
    </location>
</feature>
<proteinExistence type="predicted"/>
<gene>
    <name evidence="3" type="ORF">BASA50_005962</name>
</gene>
<keyword evidence="2" id="KW-0732">Signal</keyword>
<dbReference type="Proteomes" id="UP001648503">
    <property type="component" value="Unassembled WGS sequence"/>
</dbReference>
<feature type="compositionally biased region" description="Polar residues" evidence="1">
    <location>
        <begin position="162"/>
        <end position="172"/>
    </location>
</feature>
<feature type="signal peptide" evidence="2">
    <location>
        <begin position="1"/>
        <end position="18"/>
    </location>
</feature>
<accession>A0ABQ8FE91</accession>